<keyword evidence="3" id="KW-1185">Reference proteome</keyword>
<dbReference type="OrthoDB" id="2158714at2759"/>
<feature type="region of interest" description="Disordered" evidence="1">
    <location>
        <begin position="46"/>
        <end position="96"/>
    </location>
</feature>
<reference evidence="2" key="1">
    <citation type="journal article" date="2019" name="G3 (Bethesda)">
        <title>Genome Assemblies of Two Rare Opportunistic Yeast Pathogens: Diutina rugosa (syn. Candida rugosa) and Trichomonascus ciferrii (syn. Candida ciferrii).</title>
        <authorList>
            <person name="Mixao V."/>
            <person name="Saus E."/>
            <person name="Hansen A.P."/>
            <person name="Lass-Florl C."/>
            <person name="Gabaldon T."/>
        </authorList>
    </citation>
    <scope>NUCLEOTIDE SEQUENCE</scope>
    <source>
        <strain evidence="2">CBS 4856</strain>
    </source>
</reference>
<dbReference type="PANTHER" id="PTHR28218:SF1">
    <property type="entry name" value="VPS4-ASSOCIATED PROTEIN 1"/>
    <property type="match status" value="1"/>
</dbReference>
<sequence>MVTEDGKSDYFYLCEGHLADTAFATPQVDPEVEKAKERQKALGKEIKELERRWKEHEAKKKKDKGDKENENEDEKKASEKSALKAEQEKNDAVANKKPRIYLLNKDIFSIRISNWKDAQRSKKTSQLLSKPNLFPKVPTHDPASTPSPSTDNTDNSEK</sequence>
<protein>
    <submittedName>
        <fullName evidence="2">Uncharacterized protein</fullName>
    </submittedName>
</protein>
<proteinExistence type="predicted"/>
<feature type="region of interest" description="Disordered" evidence="1">
    <location>
        <begin position="115"/>
        <end position="158"/>
    </location>
</feature>
<dbReference type="GO" id="GO:0007034">
    <property type="term" value="P:vacuolar transport"/>
    <property type="evidence" value="ECO:0007669"/>
    <property type="project" value="TreeGrafter"/>
</dbReference>
<dbReference type="AlphaFoldDB" id="A0A642UNX8"/>
<feature type="compositionally biased region" description="Basic and acidic residues" evidence="1">
    <location>
        <begin position="46"/>
        <end position="91"/>
    </location>
</feature>
<evidence type="ECO:0000256" key="1">
    <source>
        <dbReference type="SAM" id="MobiDB-lite"/>
    </source>
</evidence>
<organism evidence="2 3">
    <name type="scientific">Trichomonascus ciferrii</name>
    <dbReference type="NCBI Taxonomy" id="44093"/>
    <lineage>
        <taxon>Eukaryota</taxon>
        <taxon>Fungi</taxon>
        <taxon>Dikarya</taxon>
        <taxon>Ascomycota</taxon>
        <taxon>Saccharomycotina</taxon>
        <taxon>Dipodascomycetes</taxon>
        <taxon>Dipodascales</taxon>
        <taxon>Trichomonascaceae</taxon>
        <taxon>Trichomonascus</taxon>
        <taxon>Trichomonascus ciferrii complex</taxon>
    </lineage>
</organism>
<dbReference type="Pfam" id="PF08432">
    <property type="entry name" value="Vfa1"/>
    <property type="match status" value="1"/>
</dbReference>
<dbReference type="PANTHER" id="PTHR28218">
    <property type="entry name" value="VPS4-ASSOCIATED PROTEIN 1"/>
    <property type="match status" value="1"/>
</dbReference>
<evidence type="ECO:0000313" key="2">
    <source>
        <dbReference type="EMBL" id="KAA8902504.1"/>
    </source>
</evidence>
<dbReference type="EMBL" id="SWFS01000466">
    <property type="protein sequence ID" value="KAA8902504.1"/>
    <property type="molecule type" value="Genomic_DNA"/>
</dbReference>
<dbReference type="VEuPathDB" id="FungiDB:TRICI_005865"/>
<name>A0A642UNX8_9ASCO</name>
<dbReference type="GO" id="GO:0005768">
    <property type="term" value="C:endosome"/>
    <property type="evidence" value="ECO:0007669"/>
    <property type="project" value="TreeGrafter"/>
</dbReference>
<feature type="compositionally biased region" description="Polar residues" evidence="1">
    <location>
        <begin position="142"/>
        <end position="158"/>
    </location>
</feature>
<comment type="caution">
    <text evidence="2">The sequence shown here is derived from an EMBL/GenBank/DDBJ whole genome shotgun (WGS) entry which is preliminary data.</text>
</comment>
<accession>A0A642UNX8</accession>
<dbReference type="Proteomes" id="UP000761534">
    <property type="component" value="Unassembled WGS sequence"/>
</dbReference>
<evidence type="ECO:0000313" key="3">
    <source>
        <dbReference type="Proteomes" id="UP000761534"/>
    </source>
</evidence>
<dbReference type="InterPro" id="IPR013640">
    <property type="entry name" value="Vfa1"/>
</dbReference>
<gene>
    <name evidence="2" type="ORF">TRICI_005865</name>
</gene>